<keyword evidence="6" id="KW-0067">ATP-binding</keyword>
<evidence type="ECO:0000256" key="5">
    <source>
        <dbReference type="ARBA" id="ARBA00022776"/>
    </source>
</evidence>
<evidence type="ECO:0000313" key="15">
    <source>
        <dbReference type="WBParaSite" id="TCNE_0001207501-mRNA-1"/>
    </source>
</evidence>
<evidence type="ECO:0000256" key="10">
    <source>
        <dbReference type="ARBA" id="ARBA00023306"/>
    </source>
</evidence>
<dbReference type="InterPro" id="IPR027417">
    <property type="entry name" value="P-loop_NTPase"/>
</dbReference>
<dbReference type="PIRSF" id="PIRSF005719">
    <property type="entry name" value="SMC"/>
    <property type="match status" value="1"/>
</dbReference>
<evidence type="ECO:0000256" key="3">
    <source>
        <dbReference type="ARBA" id="ARBA00022618"/>
    </source>
</evidence>
<dbReference type="WBParaSite" id="TCNE_0001207501-mRNA-1">
    <property type="protein sequence ID" value="TCNE_0001207501-mRNA-1"/>
    <property type="gene ID" value="TCNE_0001207501"/>
</dbReference>
<dbReference type="InterPro" id="IPR003395">
    <property type="entry name" value="RecF/RecN/SMC_N"/>
</dbReference>
<keyword evidence="4" id="KW-0547">Nucleotide-binding</keyword>
<dbReference type="InterPro" id="IPR024704">
    <property type="entry name" value="SMC"/>
</dbReference>
<dbReference type="GO" id="GO:0007076">
    <property type="term" value="P:mitotic chromosome condensation"/>
    <property type="evidence" value="ECO:0007669"/>
    <property type="project" value="TreeGrafter"/>
</dbReference>
<evidence type="ECO:0000256" key="7">
    <source>
        <dbReference type="ARBA" id="ARBA00023054"/>
    </source>
</evidence>
<dbReference type="GO" id="GO:0005634">
    <property type="term" value="C:nucleus"/>
    <property type="evidence" value="ECO:0007669"/>
    <property type="project" value="UniProtKB-SubCell"/>
</dbReference>
<dbReference type="Proteomes" id="UP000050794">
    <property type="component" value="Unassembled WGS sequence"/>
</dbReference>
<feature type="coiled-coil region" evidence="12">
    <location>
        <begin position="759"/>
        <end position="948"/>
    </location>
</feature>
<evidence type="ECO:0000256" key="8">
    <source>
        <dbReference type="ARBA" id="ARBA00023067"/>
    </source>
</evidence>
<evidence type="ECO:0000256" key="9">
    <source>
        <dbReference type="ARBA" id="ARBA00023242"/>
    </source>
</evidence>
<dbReference type="PANTHER" id="PTHR18937">
    <property type="entry name" value="STRUCTURAL MAINTENANCE OF CHROMOSOMES SMC FAMILY MEMBER"/>
    <property type="match status" value="1"/>
</dbReference>
<dbReference type="SUPFAM" id="SSF57997">
    <property type="entry name" value="Tropomyosin"/>
    <property type="match status" value="1"/>
</dbReference>
<keyword evidence="3" id="KW-0132">Cell division</keyword>
<protein>
    <recommendedName>
        <fullName evidence="11">Structural maintenance of chromosomes protein</fullName>
    </recommendedName>
</protein>
<dbReference type="FunFam" id="3.40.50.300:FF:000481">
    <property type="entry name" value="Structural maintenance of chromosomes 4"/>
    <property type="match status" value="1"/>
</dbReference>
<feature type="coiled-coil region" evidence="12">
    <location>
        <begin position="686"/>
        <end position="734"/>
    </location>
</feature>
<dbReference type="Gene3D" id="3.40.50.300">
    <property type="entry name" value="P-loop containing nucleotide triphosphate hydrolases"/>
    <property type="match status" value="2"/>
</dbReference>
<dbReference type="PANTHER" id="PTHR18937:SF172">
    <property type="entry name" value="STRUCTURAL MAINTENANCE OF CHROMOSOMES PROTEIN"/>
    <property type="match status" value="1"/>
</dbReference>
<organism evidence="14 15">
    <name type="scientific">Toxocara canis</name>
    <name type="common">Canine roundworm</name>
    <dbReference type="NCBI Taxonomy" id="6265"/>
    <lineage>
        <taxon>Eukaryota</taxon>
        <taxon>Metazoa</taxon>
        <taxon>Ecdysozoa</taxon>
        <taxon>Nematoda</taxon>
        <taxon>Chromadorea</taxon>
        <taxon>Rhabditida</taxon>
        <taxon>Spirurina</taxon>
        <taxon>Ascaridomorpha</taxon>
        <taxon>Ascaridoidea</taxon>
        <taxon>Toxocaridae</taxon>
        <taxon>Toxocara</taxon>
    </lineage>
</organism>
<evidence type="ECO:0000313" key="14">
    <source>
        <dbReference type="Proteomes" id="UP000050794"/>
    </source>
</evidence>
<keyword evidence="8" id="KW-0226">DNA condensation</keyword>
<dbReference type="FunFam" id="1.20.1060.20:FF:000003">
    <property type="entry name" value="Structural maintenance of chromosomes 4"/>
    <property type="match status" value="1"/>
</dbReference>
<dbReference type="GO" id="GO:0016887">
    <property type="term" value="F:ATP hydrolysis activity"/>
    <property type="evidence" value="ECO:0007669"/>
    <property type="project" value="InterPro"/>
</dbReference>
<feature type="coiled-coil region" evidence="12">
    <location>
        <begin position="268"/>
        <end position="474"/>
    </location>
</feature>
<evidence type="ECO:0000256" key="4">
    <source>
        <dbReference type="ARBA" id="ARBA00022741"/>
    </source>
</evidence>
<keyword evidence="14" id="KW-1185">Reference proteome</keyword>
<dbReference type="InterPro" id="IPR010935">
    <property type="entry name" value="SMC_hinge"/>
</dbReference>
<keyword evidence="10" id="KW-0131">Cell cycle</keyword>
<keyword evidence="9 11" id="KW-0539">Nucleus</keyword>
<sequence length="1290" mass="146543">LLHMEIPPKPEPVMSSDGTGQRLVIHSIEVENFKSYYGKHVIGPFHHNFSAIVGPNGSGKSNVIDSLLFVFGYRASKIRSKKISVLIHSSKDNNNLPSCTVCINFQKIIDQPSRKFDIVDGSRFKVSRTAYRDNSSKYTYNGKTVQFRDIAKRLREVGIDLIHNRFLILQVPIEKLEKKIDSLREERSNQVMRLKMAENEKDKLEEPVKKIVMALRVENGVTLCKNRLLQVDKVGVVSALHLEEEEQKKLVDELSGAKRVHDEMIEACSGRKKELDDLQREVERSQEAYEKAKNEAAEYERTSGKRKAEQVRFSEKKMKLLEDIKKEVKKIDDLESLPAKAKAKIEEYEKALTDIDEVISEKKAETDERLAVFAEETKELQAKKKVQEEKLGKLAAQEDEAGSKLTLAQEVLQQLQSEEEKERKKVHELKNSLEEATNMLETKQRELAKVCKLLPNLEEEVKRSKAELAAKREDEAECAENVRSCRAKFEKKRQAVEASMSQNNLLNRLMREKAAGVIPGIYGRLGDLGAIDQKYDIAISTTCGALDYIVVDSVETAQQCVEVLKREGLGIASFIALDKQEKLRPLMKKPEHTPENVPRLFDLIRVADEAVLPAFYYALRDTLIAEDIAIATRIGVGGKERHRVVTLSGEVVEPSGTVTGGGRSEKRGRIGQDIKVDTSKCAANEVSALQKYLDEEQQRLAGIRREVQQVETRLNSVKADYDRMKRSEQNLKADVGPLEEKIQGLGRRLSEQKARAKGAAADEVAVERARQKVTELEKERNAACEVADEVREQIAEISEKIQCVYARVVEPFKNQLDDATAKKQAVSKAISKERGSVNSAERNLNKAKARKRDLEADLRETEEALEKIQSDCENHTKITAQMMREKSEHQEKVKEAENRLKEASDRFSELDLAEVDLRRKVNELERSIEDKKERVAQARAEVAAVDKKLSQLHLDYVQCAMRLPERLREVSDEEDFSLQEAIEDERAFIRKLSEGEVLAQGDATGIIQIHSLPVYSAEEIDNFNISDIKFTLANLEKRKVGKVPNLHDLQEYIAKLERYDKESNRLKEISIKSDQHRDFCDKLKKTRLVEFMEGFGEIRAALKEMYQMITLGGDASLDFVDSLDPFSEGIYFGVRPPKKTWKQISNLSGGEKTLSSLALVFALHHYRPTPLYVMDEIDAALDFRNVSIIAHYIKDRTKNAQFIIISLRSNMFELGDRLVGIYKTFDCTKNVLVDASITCGNMRSQSNLFSSLSFAIFVFVLCETIRRHHELLCVRVYSPAAPATSRMNFH</sequence>
<dbReference type="Pfam" id="PF02463">
    <property type="entry name" value="SMC_N"/>
    <property type="match status" value="1"/>
</dbReference>
<evidence type="ECO:0000256" key="1">
    <source>
        <dbReference type="ARBA" id="ARBA00004123"/>
    </source>
</evidence>
<evidence type="ECO:0000256" key="11">
    <source>
        <dbReference type="PIRNR" id="PIRNR005719"/>
    </source>
</evidence>
<dbReference type="SUPFAM" id="SSF75553">
    <property type="entry name" value="Smc hinge domain"/>
    <property type="match status" value="1"/>
</dbReference>
<dbReference type="SMART" id="SM00968">
    <property type="entry name" value="SMC_hinge"/>
    <property type="match status" value="1"/>
</dbReference>
<dbReference type="InterPro" id="IPR036277">
    <property type="entry name" value="SMC_hinge_sf"/>
</dbReference>
<dbReference type="GO" id="GO:0000796">
    <property type="term" value="C:condensin complex"/>
    <property type="evidence" value="ECO:0007669"/>
    <property type="project" value="TreeGrafter"/>
</dbReference>
<evidence type="ECO:0000259" key="13">
    <source>
        <dbReference type="SMART" id="SM00968"/>
    </source>
</evidence>
<dbReference type="Pfam" id="PF06470">
    <property type="entry name" value="SMC_hinge"/>
    <property type="match status" value="1"/>
</dbReference>
<dbReference type="Gene3D" id="1.20.5.340">
    <property type="match status" value="1"/>
</dbReference>
<comment type="similarity">
    <text evidence="2">Belongs to the SMC family. SMC4 subfamily.</text>
</comment>
<feature type="domain" description="SMC hinge" evidence="13">
    <location>
        <begin position="519"/>
        <end position="635"/>
    </location>
</feature>
<proteinExistence type="inferred from homology"/>
<dbReference type="Gene3D" id="3.30.70.1620">
    <property type="match status" value="1"/>
</dbReference>
<dbReference type="GO" id="GO:0051301">
    <property type="term" value="P:cell division"/>
    <property type="evidence" value="ECO:0007669"/>
    <property type="project" value="UniProtKB-KW"/>
</dbReference>
<evidence type="ECO:0000256" key="12">
    <source>
        <dbReference type="SAM" id="Coils"/>
    </source>
</evidence>
<dbReference type="GO" id="GO:0005524">
    <property type="term" value="F:ATP binding"/>
    <property type="evidence" value="ECO:0007669"/>
    <property type="project" value="UniProtKB-KW"/>
</dbReference>
<name>A0A183UUA5_TOXCA</name>
<evidence type="ECO:0000256" key="6">
    <source>
        <dbReference type="ARBA" id="ARBA00022840"/>
    </source>
</evidence>
<keyword evidence="7 12" id="KW-0175">Coiled coil</keyword>
<feature type="coiled-coil region" evidence="12">
    <location>
        <begin position="173"/>
        <end position="200"/>
    </location>
</feature>
<accession>A0A183UUA5</accession>
<dbReference type="Gene3D" id="1.20.1060.20">
    <property type="match status" value="1"/>
</dbReference>
<evidence type="ECO:0000256" key="2">
    <source>
        <dbReference type="ARBA" id="ARBA00006005"/>
    </source>
</evidence>
<dbReference type="Gene3D" id="1.10.287.1490">
    <property type="match status" value="1"/>
</dbReference>
<comment type="subcellular location">
    <subcellularLocation>
        <location evidence="1 11">Nucleus</location>
    </subcellularLocation>
</comment>
<reference evidence="15" key="1">
    <citation type="submission" date="2016-06" db="UniProtKB">
        <authorList>
            <consortium name="WormBaseParasite"/>
        </authorList>
    </citation>
    <scope>IDENTIFICATION</scope>
</reference>
<keyword evidence="5" id="KW-0498">Mitosis</keyword>
<dbReference type="SUPFAM" id="SSF52540">
    <property type="entry name" value="P-loop containing nucleoside triphosphate hydrolases"/>
    <property type="match status" value="1"/>
</dbReference>